<dbReference type="InterPro" id="IPR014166">
    <property type="entry name" value="Tol-Pal_acyl-CoA_thioesterase"/>
</dbReference>
<dbReference type="Proteomes" id="UP001201217">
    <property type="component" value="Unassembled WGS sequence"/>
</dbReference>
<accession>A0ABS9E9X2</accession>
<dbReference type="InterPro" id="IPR006684">
    <property type="entry name" value="YbgC/YbaW"/>
</dbReference>
<dbReference type="RefSeq" id="WP_236115366.1">
    <property type="nucleotide sequence ID" value="NZ_JAKGTI010000003.1"/>
</dbReference>
<reference evidence="3 4" key="1">
    <citation type="submission" date="2022-01" db="EMBL/GenBank/DDBJ databases">
        <title>Maritalea mediterranea sp. nov., isolated from marine plastic residues from the Malva-rosa beach (Valencia, Spain).</title>
        <authorList>
            <person name="Vidal-Verdu A."/>
            <person name="Molina-Menor E."/>
            <person name="Pascual J."/>
            <person name="Pereto J."/>
            <person name="Porcar M."/>
        </authorList>
    </citation>
    <scope>NUCLEOTIDE SEQUENCE [LARGE SCALE GENOMIC DNA]</scope>
    <source>
        <strain evidence="3 4">P4.10X</strain>
    </source>
</reference>
<dbReference type="PANTHER" id="PTHR31793:SF37">
    <property type="entry name" value="ACYL-COA THIOESTER HYDROLASE YBGC"/>
    <property type="match status" value="1"/>
</dbReference>
<protein>
    <submittedName>
        <fullName evidence="3">Tol-pal system-associated acyl-CoA thioesterase</fullName>
    </submittedName>
</protein>
<evidence type="ECO:0000256" key="2">
    <source>
        <dbReference type="ARBA" id="ARBA00022801"/>
    </source>
</evidence>
<dbReference type="InterPro" id="IPR050563">
    <property type="entry name" value="4-hydroxybenzoyl-CoA_TE"/>
</dbReference>
<gene>
    <name evidence="3" type="primary">ybgC</name>
    <name evidence="3" type="ORF">L1I42_14415</name>
</gene>
<dbReference type="Pfam" id="PF13279">
    <property type="entry name" value="4HBT_2"/>
    <property type="match status" value="1"/>
</dbReference>
<dbReference type="PIRSF" id="PIRSF003230">
    <property type="entry name" value="YbgC"/>
    <property type="match status" value="1"/>
</dbReference>
<keyword evidence="2" id="KW-0378">Hydrolase</keyword>
<dbReference type="CDD" id="cd00586">
    <property type="entry name" value="4HBT"/>
    <property type="match status" value="1"/>
</dbReference>
<comment type="similarity">
    <text evidence="1">Belongs to the 4-hydroxybenzoyl-CoA thioesterase family.</text>
</comment>
<sequence>MKFGGALQADGSHIFPVRVYYEDTDFSGNVYHAAYLKFFERARTEFLRAHDVHHQQLFDEEGIAFAVRSMQIDYDRAAHIDDILEATTRVLEMKGSRFILEQILRRGDEVITRARVVAVTMKANGRPTRLPAELRSRFGG</sequence>
<proteinExistence type="inferred from homology"/>
<evidence type="ECO:0000256" key="1">
    <source>
        <dbReference type="ARBA" id="ARBA00005953"/>
    </source>
</evidence>
<evidence type="ECO:0000313" key="3">
    <source>
        <dbReference type="EMBL" id="MCF4099685.1"/>
    </source>
</evidence>
<dbReference type="Gene3D" id="3.10.129.10">
    <property type="entry name" value="Hotdog Thioesterase"/>
    <property type="match status" value="1"/>
</dbReference>
<comment type="caution">
    <text evidence="3">The sequence shown here is derived from an EMBL/GenBank/DDBJ whole genome shotgun (WGS) entry which is preliminary data.</text>
</comment>
<organism evidence="3 4">
    <name type="scientific">Maritalea mediterranea</name>
    <dbReference type="NCBI Taxonomy" id="2909667"/>
    <lineage>
        <taxon>Bacteria</taxon>
        <taxon>Pseudomonadati</taxon>
        <taxon>Pseudomonadota</taxon>
        <taxon>Alphaproteobacteria</taxon>
        <taxon>Hyphomicrobiales</taxon>
        <taxon>Devosiaceae</taxon>
        <taxon>Maritalea</taxon>
    </lineage>
</organism>
<dbReference type="SUPFAM" id="SSF54637">
    <property type="entry name" value="Thioesterase/thiol ester dehydrase-isomerase"/>
    <property type="match status" value="1"/>
</dbReference>
<dbReference type="EMBL" id="JAKGTI010000003">
    <property type="protein sequence ID" value="MCF4099685.1"/>
    <property type="molecule type" value="Genomic_DNA"/>
</dbReference>
<keyword evidence="4" id="KW-1185">Reference proteome</keyword>
<name>A0ABS9E9X2_9HYPH</name>
<dbReference type="NCBIfam" id="TIGR02799">
    <property type="entry name" value="thio_ybgC"/>
    <property type="match status" value="1"/>
</dbReference>
<dbReference type="NCBIfam" id="TIGR00051">
    <property type="entry name" value="YbgC/FadM family acyl-CoA thioesterase"/>
    <property type="match status" value="1"/>
</dbReference>
<dbReference type="PANTHER" id="PTHR31793">
    <property type="entry name" value="4-HYDROXYBENZOYL-COA THIOESTERASE FAMILY MEMBER"/>
    <property type="match status" value="1"/>
</dbReference>
<dbReference type="InterPro" id="IPR029069">
    <property type="entry name" value="HotDog_dom_sf"/>
</dbReference>
<evidence type="ECO:0000313" key="4">
    <source>
        <dbReference type="Proteomes" id="UP001201217"/>
    </source>
</evidence>